<dbReference type="GO" id="GO:0010276">
    <property type="term" value="F:phytol kinase activity"/>
    <property type="evidence" value="ECO:0007669"/>
    <property type="project" value="UniProtKB-EC"/>
</dbReference>
<dbReference type="PANTHER" id="PTHR32523:SF8">
    <property type="entry name" value="DOLICHOL KINASE"/>
    <property type="match status" value="1"/>
</dbReference>
<dbReference type="Gene3D" id="2.170.270.10">
    <property type="entry name" value="SET domain"/>
    <property type="match status" value="1"/>
</dbReference>
<dbReference type="InterPro" id="IPR002893">
    <property type="entry name" value="Znf_MYND"/>
</dbReference>
<reference evidence="20" key="1">
    <citation type="journal article" date="2020" name="bioRxiv">
        <title>Comparative genomics of Chlamydomonas.</title>
        <authorList>
            <person name="Craig R.J."/>
            <person name="Hasan A.R."/>
            <person name="Ness R.W."/>
            <person name="Keightley P.D."/>
        </authorList>
    </citation>
    <scope>NUCLEOTIDE SEQUENCE</scope>
    <source>
        <strain evidence="20">CCAP 11/70</strain>
    </source>
</reference>
<keyword evidence="9" id="KW-0418">Kinase</keyword>
<evidence type="ECO:0000256" key="10">
    <source>
        <dbReference type="ARBA" id="ARBA00022833"/>
    </source>
</evidence>
<evidence type="ECO:0000256" key="15">
    <source>
        <dbReference type="ARBA" id="ARBA00039024"/>
    </source>
</evidence>
<evidence type="ECO:0000256" key="4">
    <source>
        <dbReference type="ARBA" id="ARBA00022640"/>
    </source>
</evidence>
<evidence type="ECO:0000256" key="2">
    <source>
        <dbReference type="ARBA" id="ARBA00010794"/>
    </source>
</evidence>
<evidence type="ECO:0000256" key="11">
    <source>
        <dbReference type="ARBA" id="ARBA00022946"/>
    </source>
</evidence>
<evidence type="ECO:0000256" key="17">
    <source>
        <dbReference type="PROSITE-ProRule" id="PRU00134"/>
    </source>
</evidence>
<keyword evidence="10" id="KW-0862">Zinc</keyword>
<evidence type="ECO:0000256" key="13">
    <source>
        <dbReference type="ARBA" id="ARBA00023136"/>
    </source>
</evidence>
<protein>
    <recommendedName>
        <fullName evidence="15">phytol kinase</fullName>
        <ecNumber evidence="15">2.7.1.182</ecNumber>
    </recommendedName>
</protein>
<keyword evidence="21" id="KW-1185">Reference proteome</keyword>
<evidence type="ECO:0000256" key="12">
    <source>
        <dbReference type="ARBA" id="ARBA00022989"/>
    </source>
</evidence>
<feature type="compositionally biased region" description="Low complexity" evidence="18">
    <location>
        <begin position="535"/>
        <end position="560"/>
    </location>
</feature>
<keyword evidence="3" id="KW-0150">Chloroplast</keyword>
<dbReference type="AlphaFoldDB" id="A0A835XMV1"/>
<evidence type="ECO:0000256" key="3">
    <source>
        <dbReference type="ARBA" id="ARBA00022528"/>
    </source>
</evidence>
<evidence type="ECO:0000256" key="16">
    <source>
        <dbReference type="ARBA" id="ARBA00048889"/>
    </source>
</evidence>
<evidence type="ECO:0000256" key="7">
    <source>
        <dbReference type="ARBA" id="ARBA00022723"/>
    </source>
</evidence>
<proteinExistence type="inferred from homology"/>
<organism evidence="20 21">
    <name type="scientific">Edaphochlamys debaryana</name>
    <dbReference type="NCBI Taxonomy" id="47281"/>
    <lineage>
        <taxon>Eukaryota</taxon>
        <taxon>Viridiplantae</taxon>
        <taxon>Chlorophyta</taxon>
        <taxon>core chlorophytes</taxon>
        <taxon>Chlorophyceae</taxon>
        <taxon>CS clade</taxon>
        <taxon>Chlamydomonadales</taxon>
        <taxon>Chlamydomonadales incertae sedis</taxon>
        <taxon>Edaphochlamys</taxon>
    </lineage>
</organism>
<dbReference type="PANTHER" id="PTHR32523">
    <property type="entry name" value="PHYTOL KINASE 1, CHLOROPLASTIC"/>
    <property type="match status" value="1"/>
</dbReference>
<dbReference type="EMBL" id="JAEHOE010000107">
    <property type="protein sequence ID" value="KAG2486796.1"/>
    <property type="molecule type" value="Genomic_DNA"/>
</dbReference>
<dbReference type="GO" id="GO:0008270">
    <property type="term" value="F:zinc ion binding"/>
    <property type="evidence" value="ECO:0007669"/>
    <property type="project" value="UniProtKB-KW"/>
</dbReference>
<sequence>MPPRAAAARKARARKPKERARYTLKSMGNQALRLASGRDTCAWSPTEVNAASEAIDTLGPKLTTALMNVIDEVSGDGISDAAPLEVCTALIKSHVLRAFCPLLAAAASPLLPGPQPQPQQPSRRSVQSALALAGQVRSVLGLMADTVKQGCTPEQRRGLTATLAKELAESGLLEHWARLVLGLGACEDGEDGAAQEAAQLGKHLEALSGYGSTYLRHHSRLDPWTELLLSDPCPCLAYLLSSHLVAFAAELDIGPNYGLPPAASEAQLSGPSSSSAQPPMPRPPVPLVDTAGFPLRPRKPGAAPVDGPWLHPASRPLRDGPPARLVDRADEITRQALSLAREALEPARVLADMPGQPIALYQLEKQLGAWWRAAVAWAAPRLEVGEDGRPGPRYALDWEFLKLLEVRGLRLSGDALDARLAMSAGFLQVVEAVLRYNNEHGQPPVGPDPWPFGCDLWGTAVLQAGPRQVASFVATMAKLLRKARLEAAAVMAQRPQSGGRAIAFPRALIKLATSGFMLVPPRSKSHVALAPAEVGDAPPGGAAGPSDGAAGPSHGPAAAASGGGSSAAEITPQLPLTAACVALQLLPEVAALAKDLAALPLGAVYAKSLPAKVDCGLHALLELLLAWVPPILLAAADPVPQAPAPETAASCAPAGPARSAAQHEWDRLLWDELDLAWVLSTAAKAVSSGPEAATARIFVRPLLAEALWALLARAPARLVAMVSAAEAAEEAAEGAGGAAAAAAPSVVGPTVGLLRRALHDGYADESTRRIVVKLAVLLLAPDRVNSVTGTRARFYRGATSLLASPAAAGLVLRRCSHPDCTHLAGPSEAAVQRQRCGGCMRARNCSQACQAAHWVAGHAHECRAAEPIDLSTA</sequence>
<dbReference type="PROSITE" id="PS50865">
    <property type="entry name" value="ZF_MYND_2"/>
    <property type="match status" value="1"/>
</dbReference>
<evidence type="ECO:0000256" key="14">
    <source>
        <dbReference type="ARBA" id="ARBA00024015"/>
    </source>
</evidence>
<feature type="region of interest" description="Disordered" evidence="18">
    <location>
        <begin position="532"/>
        <end position="564"/>
    </location>
</feature>
<gene>
    <name evidence="20" type="ORF">HYH03_014595</name>
</gene>
<comment type="caution">
    <text evidence="20">The sequence shown here is derived from an EMBL/GenBank/DDBJ whole genome shotgun (WGS) entry which is preliminary data.</text>
</comment>
<dbReference type="SUPFAM" id="SSF144232">
    <property type="entry name" value="HIT/MYND zinc finger-like"/>
    <property type="match status" value="1"/>
</dbReference>
<evidence type="ECO:0000313" key="21">
    <source>
        <dbReference type="Proteomes" id="UP000612055"/>
    </source>
</evidence>
<keyword evidence="6" id="KW-0812">Transmembrane</keyword>
<comment type="pathway">
    <text evidence="14">Cofactor biosynthesis; tocopherol biosynthesis.</text>
</comment>
<dbReference type="InterPro" id="IPR046341">
    <property type="entry name" value="SET_dom_sf"/>
</dbReference>
<dbReference type="GO" id="GO:0016020">
    <property type="term" value="C:membrane"/>
    <property type="evidence" value="ECO:0007669"/>
    <property type="project" value="UniProtKB-SubCell"/>
</dbReference>
<dbReference type="GO" id="GO:0009507">
    <property type="term" value="C:chloroplast"/>
    <property type="evidence" value="ECO:0007669"/>
    <property type="project" value="UniProtKB-SubCell"/>
</dbReference>
<evidence type="ECO:0000256" key="6">
    <source>
        <dbReference type="ARBA" id="ARBA00022692"/>
    </source>
</evidence>
<evidence type="ECO:0000256" key="1">
    <source>
        <dbReference type="ARBA" id="ARBA00004508"/>
    </source>
</evidence>
<dbReference type="Proteomes" id="UP000612055">
    <property type="component" value="Unassembled WGS sequence"/>
</dbReference>
<dbReference type="InterPro" id="IPR039606">
    <property type="entry name" value="Phytol/farnesol_kinase"/>
</dbReference>
<keyword evidence="8 17" id="KW-0863">Zinc-finger</keyword>
<feature type="domain" description="MYND-type" evidence="19">
    <location>
        <begin position="820"/>
        <end position="862"/>
    </location>
</feature>
<evidence type="ECO:0000313" key="20">
    <source>
        <dbReference type="EMBL" id="KAG2486796.1"/>
    </source>
</evidence>
<keyword evidence="12" id="KW-1133">Transmembrane helix</keyword>
<evidence type="ECO:0000256" key="18">
    <source>
        <dbReference type="SAM" id="MobiDB-lite"/>
    </source>
</evidence>
<feature type="region of interest" description="Disordered" evidence="18">
    <location>
        <begin position="264"/>
        <end position="323"/>
    </location>
</feature>
<evidence type="ECO:0000256" key="8">
    <source>
        <dbReference type="ARBA" id="ARBA00022771"/>
    </source>
</evidence>
<name>A0A835XMV1_9CHLO</name>
<comment type="subcellular location">
    <subcellularLocation>
        <location evidence="1">Plastid</location>
        <location evidence="1">Chloroplast membrane</location>
        <topology evidence="1">Multi-pass membrane protein</topology>
    </subcellularLocation>
</comment>
<keyword evidence="4" id="KW-0934">Plastid</keyword>
<keyword evidence="13" id="KW-0472">Membrane</keyword>
<keyword evidence="5" id="KW-0808">Transferase</keyword>
<dbReference type="EC" id="2.7.1.182" evidence="15"/>
<keyword evidence="7" id="KW-0479">Metal-binding</keyword>
<dbReference type="Pfam" id="PF01753">
    <property type="entry name" value="zf-MYND"/>
    <property type="match status" value="1"/>
</dbReference>
<accession>A0A835XMV1</accession>
<evidence type="ECO:0000256" key="5">
    <source>
        <dbReference type="ARBA" id="ARBA00022679"/>
    </source>
</evidence>
<comment type="catalytic activity">
    <reaction evidence="16">
        <text>phytol + CTP = phytyl phosphate + CDP + H(+)</text>
        <dbReference type="Rhea" id="RHEA:38055"/>
        <dbReference type="ChEBI" id="CHEBI:15378"/>
        <dbReference type="ChEBI" id="CHEBI:17327"/>
        <dbReference type="ChEBI" id="CHEBI:37563"/>
        <dbReference type="ChEBI" id="CHEBI:58069"/>
        <dbReference type="ChEBI" id="CHEBI:75483"/>
        <dbReference type="EC" id="2.7.1.182"/>
    </reaction>
</comment>
<comment type="similarity">
    <text evidence="2">Belongs to the polyprenol kinase family.</text>
</comment>
<evidence type="ECO:0000256" key="9">
    <source>
        <dbReference type="ARBA" id="ARBA00022777"/>
    </source>
</evidence>
<keyword evidence="11" id="KW-0809">Transit peptide</keyword>
<evidence type="ECO:0000259" key="19">
    <source>
        <dbReference type="PROSITE" id="PS50865"/>
    </source>
</evidence>
<dbReference type="Gene3D" id="6.10.140.2220">
    <property type="match status" value="1"/>
</dbReference>